<sequence length="156" mass="16601">MPFAGPPASTSQAKRTLTSDYATTAYARNNTEELADETTSGVVATVYHGAVIFLSTKLLVRDVDSITKVTGDITDEPPHKPHALTPTPFSKAPVAPRPFLGEYPTAGNVVLARPQPHCGASFLLRPTSDTPLEEFLDVATCPNITGTYALPVGDNY</sequence>
<keyword evidence="2" id="KW-1185">Reference proteome</keyword>
<evidence type="ECO:0000313" key="1">
    <source>
        <dbReference type="EMBL" id="KPI44011.1"/>
    </source>
</evidence>
<dbReference type="EMBL" id="LFJN01000004">
    <property type="protein sequence ID" value="KPI44011.1"/>
    <property type="molecule type" value="Genomic_DNA"/>
</dbReference>
<accession>A0A0N0NQK4</accession>
<organism evidence="1 2">
    <name type="scientific">Cyphellophora attinorum</name>
    <dbReference type="NCBI Taxonomy" id="1664694"/>
    <lineage>
        <taxon>Eukaryota</taxon>
        <taxon>Fungi</taxon>
        <taxon>Dikarya</taxon>
        <taxon>Ascomycota</taxon>
        <taxon>Pezizomycotina</taxon>
        <taxon>Eurotiomycetes</taxon>
        <taxon>Chaetothyriomycetidae</taxon>
        <taxon>Chaetothyriales</taxon>
        <taxon>Cyphellophoraceae</taxon>
        <taxon>Cyphellophora</taxon>
    </lineage>
</organism>
<evidence type="ECO:0000313" key="2">
    <source>
        <dbReference type="Proteomes" id="UP000038010"/>
    </source>
</evidence>
<reference evidence="1 2" key="1">
    <citation type="submission" date="2015-06" db="EMBL/GenBank/DDBJ databases">
        <title>Draft genome of the ant-associated black yeast Phialophora attae CBS 131958.</title>
        <authorList>
            <person name="Moreno L.F."/>
            <person name="Stielow B.J."/>
            <person name="de Hoog S."/>
            <person name="Vicente V.A."/>
            <person name="Weiss V.A."/>
            <person name="de Vries M."/>
            <person name="Cruz L.M."/>
            <person name="Souza E.M."/>
        </authorList>
    </citation>
    <scope>NUCLEOTIDE SEQUENCE [LARGE SCALE GENOMIC DNA]</scope>
    <source>
        <strain evidence="1 2">CBS 131958</strain>
    </source>
</reference>
<gene>
    <name evidence="1" type="ORF">AB675_6639</name>
</gene>
<dbReference type="GeneID" id="28738823"/>
<proteinExistence type="predicted"/>
<protein>
    <submittedName>
        <fullName evidence="1">Uncharacterized protein</fullName>
    </submittedName>
</protein>
<dbReference type="VEuPathDB" id="FungiDB:AB675_6639"/>
<comment type="caution">
    <text evidence="1">The sequence shown here is derived from an EMBL/GenBank/DDBJ whole genome shotgun (WGS) entry which is preliminary data.</text>
</comment>
<name>A0A0N0NQK4_9EURO</name>
<dbReference type="Proteomes" id="UP000038010">
    <property type="component" value="Unassembled WGS sequence"/>
</dbReference>
<dbReference type="RefSeq" id="XP_018003974.1">
    <property type="nucleotide sequence ID" value="XM_018146943.1"/>
</dbReference>
<dbReference type="AlphaFoldDB" id="A0A0N0NQK4"/>